<dbReference type="PANTHER" id="PTHR30250">
    <property type="entry name" value="PST FAMILY PREDICTED COLANIC ACID TRANSPORTER"/>
    <property type="match status" value="1"/>
</dbReference>
<dbReference type="Pfam" id="PF01554">
    <property type="entry name" value="MatE"/>
    <property type="match status" value="1"/>
</dbReference>
<feature type="transmembrane region" description="Helical" evidence="6">
    <location>
        <begin position="21"/>
        <end position="42"/>
    </location>
</feature>
<protein>
    <submittedName>
        <fullName evidence="7">Uncharacterized protein</fullName>
    </submittedName>
</protein>
<comment type="caution">
    <text evidence="7">The sequence shown here is derived from an EMBL/GenBank/DDBJ whole genome shotgun (WGS) entry which is preliminary data.</text>
</comment>
<evidence type="ECO:0000313" key="7">
    <source>
        <dbReference type="EMBL" id="GGK08950.1"/>
    </source>
</evidence>
<dbReference type="InterPro" id="IPR002528">
    <property type="entry name" value="MATE_fam"/>
</dbReference>
<keyword evidence="4 6" id="KW-1133">Transmembrane helix</keyword>
<feature type="transmembrane region" description="Helical" evidence="6">
    <location>
        <begin position="392"/>
        <end position="410"/>
    </location>
</feature>
<evidence type="ECO:0000256" key="2">
    <source>
        <dbReference type="ARBA" id="ARBA00022475"/>
    </source>
</evidence>
<evidence type="ECO:0000313" key="8">
    <source>
        <dbReference type="Proteomes" id="UP000649739"/>
    </source>
</evidence>
<dbReference type="GO" id="GO:0005886">
    <property type="term" value="C:plasma membrane"/>
    <property type="evidence" value="ECO:0007669"/>
    <property type="project" value="UniProtKB-SubCell"/>
</dbReference>
<feature type="transmembrane region" description="Helical" evidence="6">
    <location>
        <begin position="202"/>
        <end position="219"/>
    </location>
</feature>
<feature type="transmembrane region" description="Helical" evidence="6">
    <location>
        <begin position="416"/>
        <end position="439"/>
    </location>
</feature>
<dbReference type="PANTHER" id="PTHR30250:SF11">
    <property type="entry name" value="O-ANTIGEN TRANSPORTER-RELATED"/>
    <property type="match status" value="1"/>
</dbReference>
<dbReference type="RefSeq" id="WP_229784335.1">
    <property type="nucleotide sequence ID" value="NZ_BMQB01000013.1"/>
</dbReference>
<feature type="transmembrane region" description="Helical" evidence="6">
    <location>
        <begin position="451"/>
        <end position="471"/>
    </location>
</feature>
<evidence type="ECO:0000256" key="4">
    <source>
        <dbReference type="ARBA" id="ARBA00022989"/>
    </source>
</evidence>
<proteinExistence type="predicted"/>
<organism evidence="7 8">
    <name type="scientific">Pilimelia anulata</name>
    <dbReference type="NCBI Taxonomy" id="53371"/>
    <lineage>
        <taxon>Bacteria</taxon>
        <taxon>Bacillati</taxon>
        <taxon>Actinomycetota</taxon>
        <taxon>Actinomycetes</taxon>
        <taxon>Micromonosporales</taxon>
        <taxon>Micromonosporaceae</taxon>
        <taxon>Pilimelia</taxon>
    </lineage>
</organism>
<reference evidence="7" key="2">
    <citation type="submission" date="2020-09" db="EMBL/GenBank/DDBJ databases">
        <authorList>
            <person name="Sun Q."/>
            <person name="Ohkuma M."/>
        </authorList>
    </citation>
    <scope>NUCLEOTIDE SEQUENCE</scope>
    <source>
        <strain evidence="7">JCM 3090</strain>
    </source>
</reference>
<accession>A0A8J3BEX7</accession>
<keyword evidence="2" id="KW-1003">Cell membrane</keyword>
<feature type="transmembrane region" description="Helical" evidence="6">
    <location>
        <begin position="321"/>
        <end position="344"/>
    </location>
</feature>
<dbReference type="Proteomes" id="UP000649739">
    <property type="component" value="Unassembled WGS sequence"/>
</dbReference>
<dbReference type="AlphaFoldDB" id="A0A8J3BEX7"/>
<feature type="transmembrane region" description="Helical" evidence="6">
    <location>
        <begin position="364"/>
        <end position="385"/>
    </location>
</feature>
<dbReference type="GO" id="GO:0015297">
    <property type="term" value="F:antiporter activity"/>
    <property type="evidence" value="ECO:0007669"/>
    <property type="project" value="InterPro"/>
</dbReference>
<keyword evidence="3 6" id="KW-0812">Transmembrane</keyword>
<evidence type="ECO:0000256" key="1">
    <source>
        <dbReference type="ARBA" id="ARBA00004651"/>
    </source>
</evidence>
<dbReference type="EMBL" id="BMQB01000013">
    <property type="protein sequence ID" value="GGK08950.1"/>
    <property type="molecule type" value="Genomic_DNA"/>
</dbReference>
<feature type="transmembrane region" description="Helical" evidence="6">
    <location>
        <begin position="137"/>
        <end position="158"/>
    </location>
</feature>
<comment type="subcellular location">
    <subcellularLocation>
        <location evidence="1">Cell membrane</location>
        <topology evidence="1">Multi-pass membrane protein</topology>
    </subcellularLocation>
</comment>
<name>A0A8J3BEX7_9ACTN</name>
<feature type="transmembrane region" description="Helical" evidence="6">
    <location>
        <begin position="92"/>
        <end position="117"/>
    </location>
</feature>
<feature type="transmembrane region" description="Helical" evidence="6">
    <location>
        <begin position="477"/>
        <end position="497"/>
    </location>
</feature>
<evidence type="ECO:0000256" key="3">
    <source>
        <dbReference type="ARBA" id="ARBA00022692"/>
    </source>
</evidence>
<feature type="transmembrane region" description="Helical" evidence="6">
    <location>
        <begin position="179"/>
        <end position="196"/>
    </location>
</feature>
<reference evidence="7" key="1">
    <citation type="journal article" date="2014" name="Int. J. Syst. Evol. Microbiol.">
        <title>Complete genome sequence of Corynebacterium casei LMG S-19264T (=DSM 44701T), isolated from a smear-ripened cheese.</title>
        <authorList>
            <consortium name="US DOE Joint Genome Institute (JGI-PGF)"/>
            <person name="Walter F."/>
            <person name="Albersmeier A."/>
            <person name="Kalinowski J."/>
            <person name="Ruckert C."/>
        </authorList>
    </citation>
    <scope>NUCLEOTIDE SEQUENCE</scope>
    <source>
        <strain evidence="7">JCM 3090</strain>
    </source>
</reference>
<keyword evidence="5 6" id="KW-0472">Membrane</keyword>
<feature type="transmembrane region" description="Helical" evidence="6">
    <location>
        <begin position="54"/>
        <end position="80"/>
    </location>
</feature>
<evidence type="ECO:0000256" key="5">
    <source>
        <dbReference type="ARBA" id="ARBA00023136"/>
    </source>
</evidence>
<dbReference type="InterPro" id="IPR050833">
    <property type="entry name" value="Poly_Biosynth_Transport"/>
</dbReference>
<gene>
    <name evidence="7" type="ORF">GCM10010123_43530</name>
</gene>
<evidence type="ECO:0000256" key="6">
    <source>
        <dbReference type="SAM" id="Phobius"/>
    </source>
</evidence>
<sequence>MATLTRPPGAGPGLGGAARHSVANLAGVGLTALAAFGLNVVVTRVWSPAAAGLFFVVTSLFLLLLAVVGLGSGTGVVYFVSRYVALHRPERVRPVLAVGLGPVLGLGAVCCAAGWVLAPRLVGLLPGLPAGVAAGDVVLAVRVLLPFLPLAAAADFALAACRGLGAMRPLLLVERLGRSALQVAAVLLVAAGGWAATAALPLAWVAPYLPAAAAALLWLRALVARLGRATAGGGGDWRAEWRPFWAYTGPRALATVLQVALQRIDIVLLGALRGLGDAAVYTAATRFLVLGQLAGQALSTSVQHRLAAHLARGERAAAGELYRVATGWLVLLAWPVYLGCAWLAGPMLRLFGPGYGDGRAVTVLLALAMLVATGCGMVDAVLMMAGRTSWTLYNALAAGAVNVSGNLLWIPPYGLLGAAVAWVLAILINNLVPLVQLRAALGLHPFGRETLAAAGLALACFGVPPLLATLAGAGGPAGVAAALAAGAALYGAGVWRLRRVLRLDALRALRRGGRQSDTGQSVESPAADR</sequence>
<dbReference type="GO" id="GO:0042910">
    <property type="term" value="F:xenobiotic transmembrane transporter activity"/>
    <property type="evidence" value="ECO:0007669"/>
    <property type="project" value="InterPro"/>
</dbReference>
<keyword evidence="8" id="KW-1185">Reference proteome</keyword>